<dbReference type="CDD" id="cd05769">
    <property type="entry name" value="IgC1_TCR_beta"/>
    <property type="match status" value="1"/>
</dbReference>
<dbReference type="InterPro" id="IPR013106">
    <property type="entry name" value="Ig_V-set"/>
</dbReference>
<dbReference type="InterPro" id="IPR050413">
    <property type="entry name" value="TCR_beta_variable"/>
</dbReference>
<dbReference type="Ensembl" id="ENSSVLT00005018078.1">
    <property type="protein sequence ID" value="ENSSVLP00005016269.1"/>
    <property type="gene ID" value="ENSSVLG00005012931.1"/>
</dbReference>
<feature type="transmembrane region" description="Helical" evidence="6">
    <location>
        <begin position="271"/>
        <end position="294"/>
    </location>
</feature>
<proteinExistence type="predicted"/>
<accession>A0A8D2CX20</accession>
<evidence type="ECO:0000256" key="7">
    <source>
        <dbReference type="SAM" id="SignalP"/>
    </source>
</evidence>
<evidence type="ECO:0000313" key="10">
    <source>
        <dbReference type="Proteomes" id="UP000694564"/>
    </source>
</evidence>
<sequence>MALQLLRGVALCFLVMGLVDTKVTQTPRFLVKRMGEKVVLECLQDNDHERMFWYRQDPGLGLRLIYFSYDADNNDKGDIPEGYSVSRKKREKFSLILESASVSQTSLYLCASSQPCSQPLSHFPEDLSKVTPPTVTLFEPSEAEISKKRKATLVCLATDFYPDHVELSWWVNGKEVHSGVSTDSQPSREQSTLEDSKYFLSSRLRVSATFWLNPRNHFRCQVQFYGLSEEDQWTEERDKPITQNISADTWGKADCGITSASYQQGVLSATLLYEILLGKATVYAVLVSTLVLIAKVRRVGWADML</sequence>
<evidence type="ECO:0000256" key="2">
    <source>
        <dbReference type="ARBA" id="ARBA00022859"/>
    </source>
</evidence>
<feature type="domain" description="Ig-like" evidence="8">
    <location>
        <begin position="21"/>
        <end position="128"/>
    </location>
</feature>
<keyword evidence="6" id="KW-0472">Membrane</keyword>
<dbReference type="AlphaFoldDB" id="A0A8D2CX20"/>
<dbReference type="OrthoDB" id="9049585at2759"/>
<keyword evidence="3" id="KW-1064">Adaptive immunity</keyword>
<keyword evidence="4" id="KW-0325">Glycoprotein</keyword>
<feature type="chain" id="PRO_5034043464" description="Ig-like domain-containing protein" evidence="7">
    <location>
        <begin position="22"/>
        <end position="305"/>
    </location>
</feature>
<dbReference type="GO" id="GO:0042101">
    <property type="term" value="C:T cell receptor complex"/>
    <property type="evidence" value="ECO:0007669"/>
    <property type="project" value="UniProtKB-ARBA"/>
</dbReference>
<dbReference type="Proteomes" id="UP000694564">
    <property type="component" value="Chromosome 8"/>
</dbReference>
<evidence type="ECO:0000313" key="9">
    <source>
        <dbReference type="Ensembl" id="ENSSVLP00005016269.1"/>
    </source>
</evidence>
<keyword evidence="6" id="KW-0812">Transmembrane</keyword>
<feature type="signal peptide" evidence="7">
    <location>
        <begin position="1"/>
        <end position="21"/>
    </location>
</feature>
<organism evidence="9 10">
    <name type="scientific">Sciurus vulgaris</name>
    <name type="common">Eurasian red squirrel</name>
    <dbReference type="NCBI Taxonomy" id="55149"/>
    <lineage>
        <taxon>Eukaryota</taxon>
        <taxon>Metazoa</taxon>
        <taxon>Chordata</taxon>
        <taxon>Craniata</taxon>
        <taxon>Vertebrata</taxon>
        <taxon>Euteleostomi</taxon>
        <taxon>Mammalia</taxon>
        <taxon>Eutheria</taxon>
        <taxon>Euarchontoglires</taxon>
        <taxon>Glires</taxon>
        <taxon>Rodentia</taxon>
        <taxon>Sciuromorpha</taxon>
        <taxon>Sciuridae</taxon>
        <taxon>Sciurinae</taxon>
        <taxon>Sciurini</taxon>
        <taxon>Sciurus</taxon>
    </lineage>
</organism>
<evidence type="ECO:0000256" key="1">
    <source>
        <dbReference type="ARBA" id="ARBA00022729"/>
    </source>
</evidence>
<feature type="domain" description="Ig-like" evidence="8">
    <location>
        <begin position="133"/>
        <end position="242"/>
    </location>
</feature>
<keyword evidence="10" id="KW-1185">Reference proteome</keyword>
<evidence type="ECO:0000259" key="8">
    <source>
        <dbReference type="PROSITE" id="PS50835"/>
    </source>
</evidence>
<dbReference type="Gene3D" id="2.60.40.10">
    <property type="entry name" value="Immunoglobulins"/>
    <property type="match status" value="2"/>
</dbReference>
<dbReference type="GO" id="GO:0002250">
    <property type="term" value="P:adaptive immune response"/>
    <property type="evidence" value="ECO:0007669"/>
    <property type="project" value="UniProtKB-KW"/>
</dbReference>
<keyword evidence="2" id="KW-0391">Immunity</keyword>
<protein>
    <recommendedName>
        <fullName evidence="8">Ig-like domain-containing protein</fullName>
    </recommendedName>
</protein>
<reference evidence="9" key="2">
    <citation type="submission" date="2025-09" db="UniProtKB">
        <authorList>
            <consortium name="Ensembl"/>
        </authorList>
    </citation>
    <scope>IDENTIFICATION</scope>
</reference>
<keyword evidence="6" id="KW-1133">Transmembrane helix</keyword>
<dbReference type="InterPro" id="IPR036179">
    <property type="entry name" value="Ig-like_dom_sf"/>
</dbReference>
<evidence type="ECO:0000256" key="4">
    <source>
        <dbReference type="ARBA" id="ARBA00023180"/>
    </source>
</evidence>
<name>A0A8D2CX20_SCIVU</name>
<dbReference type="FunFam" id="2.60.40.10:FF:001090">
    <property type="entry name" value="T cell receptor beta constant 1"/>
    <property type="match status" value="1"/>
</dbReference>
<dbReference type="SUPFAM" id="SSF48726">
    <property type="entry name" value="Immunoglobulin"/>
    <property type="match status" value="2"/>
</dbReference>
<dbReference type="PROSITE" id="PS50835">
    <property type="entry name" value="IG_LIKE"/>
    <property type="match status" value="2"/>
</dbReference>
<dbReference type="GeneTree" id="ENSGT00730000111153"/>
<dbReference type="Pfam" id="PF07654">
    <property type="entry name" value="C1-set"/>
    <property type="match status" value="1"/>
</dbReference>
<evidence type="ECO:0000256" key="6">
    <source>
        <dbReference type="SAM" id="Phobius"/>
    </source>
</evidence>
<dbReference type="SMART" id="SM00407">
    <property type="entry name" value="IGc1"/>
    <property type="match status" value="1"/>
</dbReference>
<reference evidence="9" key="1">
    <citation type="submission" date="2025-08" db="UniProtKB">
        <authorList>
            <consortium name="Ensembl"/>
        </authorList>
    </citation>
    <scope>IDENTIFICATION</scope>
</reference>
<evidence type="ECO:0000256" key="5">
    <source>
        <dbReference type="ARBA" id="ARBA00023319"/>
    </source>
</evidence>
<dbReference type="GO" id="GO:0007166">
    <property type="term" value="P:cell surface receptor signaling pathway"/>
    <property type="evidence" value="ECO:0007669"/>
    <property type="project" value="TreeGrafter"/>
</dbReference>
<dbReference type="Pfam" id="PF07686">
    <property type="entry name" value="V-set"/>
    <property type="match status" value="1"/>
</dbReference>
<dbReference type="InterPro" id="IPR003597">
    <property type="entry name" value="Ig_C1-set"/>
</dbReference>
<dbReference type="PANTHER" id="PTHR23268:SF121">
    <property type="entry name" value="T CELL RECEPTOR BETA VARIABLE 28"/>
    <property type="match status" value="1"/>
</dbReference>
<dbReference type="InterPro" id="IPR013783">
    <property type="entry name" value="Ig-like_fold"/>
</dbReference>
<dbReference type="PANTHER" id="PTHR23268">
    <property type="entry name" value="T-CELL RECEPTOR BETA CHAIN"/>
    <property type="match status" value="1"/>
</dbReference>
<evidence type="ECO:0000256" key="3">
    <source>
        <dbReference type="ARBA" id="ARBA00023130"/>
    </source>
</evidence>
<keyword evidence="5" id="KW-0393">Immunoglobulin domain</keyword>
<keyword evidence="1 7" id="KW-0732">Signal</keyword>
<dbReference type="InterPro" id="IPR007110">
    <property type="entry name" value="Ig-like_dom"/>
</dbReference>